<comment type="subcellular location">
    <subcellularLocation>
        <location evidence="1">Cell membrane</location>
        <topology evidence="1">Single-pass type I membrane protein</topology>
    </subcellularLocation>
</comment>
<dbReference type="FunFam" id="3.80.10.10:FF:000111">
    <property type="entry name" value="LRR receptor-like serine/threonine-protein kinase ERECTA"/>
    <property type="match status" value="1"/>
</dbReference>
<reference evidence="12 13" key="1">
    <citation type="submission" date="2018-02" db="EMBL/GenBank/DDBJ databases">
        <title>Draft genome of wild Prunus yedoensis var. nudiflora.</title>
        <authorList>
            <person name="Baek S."/>
            <person name="Kim J.-H."/>
            <person name="Choi K."/>
            <person name="Kim G.-B."/>
            <person name="Cho A."/>
            <person name="Jang H."/>
            <person name="Shin C.-H."/>
            <person name="Yu H.-J."/>
            <person name="Mun J.-H."/>
        </authorList>
    </citation>
    <scope>NUCLEOTIDE SEQUENCE [LARGE SCALE GENOMIC DNA]</scope>
    <source>
        <strain evidence="13">cv. Jeju island</strain>
        <tissue evidence="12">Leaf</tissue>
    </source>
</reference>
<dbReference type="InterPro" id="IPR001611">
    <property type="entry name" value="Leu-rich_rpt"/>
</dbReference>
<dbReference type="Gene3D" id="3.80.10.10">
    <property type="entry name" value="Ribonuclease Inhibitor"/>
    <property type="match status" value="1"/>
</dbReference>
<keyword evidence="5 11" id="KW-0812">Transmembrane</keyword>
<evidence type="ECO:0000256" key="4">
    <source>
        <dbReference type="ARBA" id="ARBA00022614"/>
    </source>
</evidence>
<keyword evidence="7 11" id="KW-1133">Transmembrane helix</keyword>
<dbReference type="OrthoDB" id="1394818at2759"/>
<feature type="transmembrane region" description="Helical" evidence="11">
    <location>
        <begin position="326"/>
        <end position="349"/>
    </location>
</feature>
<keyword evidence="8 11" id="KW-0472">Membrane</keyword>
<evidence type="ECO:0000256" key="5">
    <source>
        <dbReference type="ARBA" id="ARBA00022692"/>
    </source>
</evidence>
<dbReference type="STRING" id="2094558.A0A314UBG9"/>
<keyword evidence="4" id="KW-0433">Leucine-rich repeat</keyword>
<dbReference type="SUPFAM" id="SSF52058">
    <property type="entry name" value="L domain-like"/>
    <property type="match status" value="1"/>
</dbReference>
<keyword evidence="3" id="KW-1003">Cell membrane</keyword>
<accession>A0A314UBG9</accession>
<proteinExistence type="inferred from homology"/>
<sequence>MPTILITHKIISALSYQLALEKQPYWNYSNFEFPEYCELDTLNLGEDHIEGQFPKSLANCTGLQVLNLGKNHVADTFPRLLKNISTLRVLVLESYKFYECNECPKTNGTWPMLQIINLAHINFSGEIPRRSLTTWQSMMANKDDSLTKVKFLEFSHESRRDRVGFSFEDGITVTSKGSEMDLLKILSIFTLIDFSCNNFRGTKEIGKFKSLYVLNLSGNALIGEIPSSFGNMRVLESLDLSQNKLSGQIPPQLAKLTSLSFLNLSNNQLVGRIPTSTQFSTFPTASFIGNKGLSGPPLTVDNKSVLPPPTVNGSLPNSGHHHEINWGIISVEIGFTFGFGVSIGSLVLCKRWSKWYYKAMYNILLKVFPQLGERIRIIEDMFT</sequence>
<evidence type="ECO:0000256" key="3">
    <source>
        <dbReference type="ARBA" id="ARBA00022475"/>
    </source>
</evidence>
<comment type="similarity">
    <text evidence="2">Belongs to the RLP family.</text>
</comment>
<dbReference type="EMBL" id="PJQY01003884">
    <property type="protein sequence ID" value="PQM33754.1"/>
    <property type="molecule type" value="Genomic_DNA"/>
</dbReference>
<evidence type="ECO:0000256" key="2">
    <source>
        <dbReference type="ARBA" id="ARBA00009592"/>
    </source>
</evidence>
<evidence type="ECO:0000256" key="10">
    <source>
        <dbReference type="ARBA" id="ARBA00023180"/>
    </source>
</evidence>
<evidence type="ECO:0000256" key="6">
    <source>
        <dbReference type="ARBA" id="ARBA00022737"/>
    </source>
</evidence>
<keyword evidence="9 12" id="KW-0675">Receptor</keyword>
<organism evidence="12 13">
    <name type="scientific">Prunus yedoensis var. nudiflora</name>
    <dbReference type="NCBI Taxonomy" id="2094558"/>
    <lineage>
        <taxon>Eukaryota</taxon>
        <taxon>Viridiplantae</taxon>
        <taxon>Streptophyta</taxon>
        <taxon>Embryophyta</taxon>
        <taxon>Tracheophyta</taxon>
        <taxon>Spermatophyta</taxon>
        <taxon>Magnoliopsida</taxon>
        <taxon>eudicotyledons</taxon>
        <taxon>Gunneridae</taxon>
        <taxon>Pentapetalae</taxon>
        <taxon>rosids</taxon>
        <taxon>fabids</taxon>
        <taxon>Rosales</taxon>
        <taxon>Rosaceae</taxon>
        <taxon>Amygdaloideae</taxon>
        <taxon>Amygdaleae</taxon>
        <taxon>Prunus</taxon>
    </lineage>
</organism>
<evidence type="ECO:0000256" key="11">
    <source>
        <dbReference type="SAM" id="Phobius"/>
    </source>
</evidence>
<comment type="caution">
    <text evidence="12">The sequence shown here is derived from an EMBL/GenBank/DDBJ whole genome shotgun (WGS) entry which is preliminary data.</text>
</comment>
<dbReference type="PANTHER" id="PTHR27004">
    <property type="entry name" value="RECEPTOR-LIKE PROTEIN 12 ISOFORM X1"/>
    <property type="match status" value="1"/>
</dbReference>
<protein>
    <submittedName>
        <fullName evidence="12">Receptor-like protein 12</fullName>
    </submittedName>
</protein>
<evidence type="ECO:0000256" key="7">
    <source>
        <dbReference type="ARBA" id="ARBA00022989"/>
    </source>
</evidence>
<dbReference type="PRINTS" id="PR00019">
    <property type="entry name" value="LEURICHRPT"/>
</dbReference>
<dbReference type="Pfam" id="PF13855">
    <property type="entry name" value="LRR_8"/>
    <property type="match status" value="1"/>
</dbReference>
<dbReference type="PANTHER" id="PTHR27004:SF435">
    <property type="entry name" value="LEUCINE-RICH REPEAT-CONTAINING N-TERMINAL PLANT-TYPE DOMAIN-CONTAINING PROTEIN"/>
    <property type="match status" value="1"/>
</dbReference>
<evidence type="ECO:0000256" key="8">
    <source>
        <dbReference type="ARBA" id="ARBA00023136"/>
    </source>
</evidence>
<dbReference type="AlphaFoldDB" id="A0A314UBG9"/>
<dbReference type="Proteomes" id="UP000250321">
    <property type="component" value="Unassembled WGS sequence"/>
</dbReference>
<keyword evidence="6" id="KW-0677">Repeat</keyword>
<dbReference type="GO" id="GO:0005886">
    <property type="term" value="C:plasma membrane"/>
    <property type="evidence" value="ECO:0007669"/>
    <property type="project" value="UniProtKB-SubCell"/>
</dbReference>
<name>A0A314UBG9_PRUYE</name>
<evidence type="ECO:0000256" key="1">
    <source>
        <dbReference type="ARBA" id="ARBA00004251"/>
    </source>
</evidence>
<dbReference type="InterPro" id="IPR032675">
    <property type="entry name" value="LRR_dom_sf"/>
</dbReference>
<evidence type="ECO:0000256" key="9">
    <source>
        <dbReference type="ARBA" id="ARBA00023170"/>
    </source>
</evidence>
<keyword evidence="13" id="KW-1185">Reference proteome</keyword>
<evidence type="ECO:0000313" key="13">
    <source>
        <dbReference type="Proteomes" id="UP000250321"/>
    </source>
</evidence>
<keyword evidence="10" id="KW-0325">Glycoprotein</keyword>
<gene>
    <name evidence="12" type="ORF">Pyn_21790</name>
</gene>
<evidence type="ECO:0000313" key="12">
    <source>
        <dbReference type="EMBL" id="PQM33754.1"/>
    </source>
</evidence>